<gene>
    <name evidence="5" type="ORF">DEM34_18200</name>
</gene>
<dbReference type="Gene3D" id="3.30.70.270">
    <property type="match status" value="1"/>
</dbReference>
<organism evidence="5 6">
    <name type="scientific">Sediminicurvatus halobius</name>
    <dbReference type="NCBI Taxonomy" id="2182432"/>
    <lineage>
        <taxon>Bacteria</taxon>
        <taxon>Pseudomonadati</taxon>
        <taxon>Pseudomonadota</taxon>
        <taxon>Gammaproteobacteria</taxon>
        <taxon>Chromatiales</taxon>
        <taxon>Ectothiorhodospiraceae</taxon>
        <taxon>Sediminicurvatus</taxon>
    </lineage>
</organism>
<keyword evidence="1" id="KW-0812">Transmembrane</keyword>
<keyword evidence="6" id="KW-1185">Reference proteome</keyword>
<evidence type="ECO:0000313" key="5">
    <source>
        <dbReference type="EMBL" id="PWG61091.1"/>
    </source>
</evidence>
<accession>A0A2U2MW48</accession>
<comment type="caution">
    <text evidence="5">The sequence shown here is derived from an EMBL/GenBank/DDBJ whole genome shotgun (WGS) entry which is preliminary data.</text>
</comment>
<dbReference type="Gene3D" id="3.20.20.450">
    <property type="entry name" value="EAL domain"/>
    <property type="match status" value="1"/>
</dbReference>
<dbReference type="SUPFAM" id="SSF55785">
    <property type="entry name" value="PYP-like sensor domain (PAS domain)"/>
    <property type="match status" value="2"/>
</dbReference>
<evidence type="ECO:0008006" key="7">
    <source>
        <dbReference type="Google" id="ProtNLM"/>
    </source>
</evidence>
<feature type="domain" description="EAL" evidence="3">
    <location>
        <begin position="492"/>
        <end position="746"/>
    </location>
</feature>
<sequence length="748" mass="82638">MTLSCPTNRCVLAVCGLYALAGLTAIPLIELIVIQIFGDVRPLSLAAGPGLLFVSVSAPVLALGAWRLHREHLAVRRRYEALVQHSLDGLLLTAPDGRILTANPAACQALRYTERELQGAGRASVLDESDLAVQAFLAEREAKGQARGEFWARRKDGRRIRVEVGSALFQAAGDTFTSMSFRDITDRVVETYRAQLADVAFDKTSECIGVLDSKLRIIWANPAFERVTGWRLTEIIGQVAPFYRLLEAEPESLRAFEHAMESQGYWTGELTSRRANGELYPLAGAVTRVINDVTGEVQYVATFTDTSLLEEYEAQLSRAGRHDEATGLATRWAFEESCETALAKADPQHESVGLYLLNLDHFGHVNQSLGHAAGDRCLREVANRLVEADIPASVVARHGGDSFLIMVPSLRSQEDTGLIARQLKAVFEQPVEIDGSSIALTASIGISVFPTDGMTVDAMLRAAESALDSAKADGGDDFRYYREGAEERAREFVSKTSEIRAGIRRREFAPYFQPIVDAVTGSVEKFEVLARWKHPTRGVLGPAEFIGVAERSGLIGDLSHILLEEAAREMSGLCDRVQRRLVITFNLSARQLRQEMIANHLLQVVIDNGLAANQVVFEITESTIMDDPPTTRRILEELRGYGFRILLDDFGTGYSSLNYLRRLPVDGLKIDRSFVARVADDVTDAAIVKAILAVARELRLRVVAEGIEEEQQAECLRRYGCDQLQGFLFAKPMPGEELEHYLTETAER</sequence>
<dbReference type="AlphaFoldDB" id="A0A2U2MW48"/>
<dbReference type="Gene3D" id="3.30.450.20">
    <property type="entry name" value="PAS domain"/>
    <property type="match status" value="2"/>
</dbReference>
<dbReference type="PANTHER" id="PTHR44757:SF2">
    <property type="entry name" value="BIOFILM ARCHITECTURE MAINTENANCE PROTEIN MBAA"/>
    <property type="match status" value="1"/>
</dbReference>
<dbReference type="InterPro" id="IPR001610">
    <property type="entry name" value="PAC"/>
</dbReference>
<dbReference type="PROSITE" id="PS50112">
    <property type="entry name" value="PAS"/>
    <property type="match status" value="2"/>
</dbReference>
<dbReference type="CDD" id="cd01948">
    <property type="entry name" value="EAL"/>
    <property type="match status" value="1"/>
</dbReference>
<dbReference type="Pfam" id="PF00563">
    <property type="entry name" value="EAL"/>
    <property type="match status" value="1"/>
</dbReference>
<feature type="transmembrane region" description="Helical" evidence="1">
    <location>
        <begin position="12"/>
        <end position="37"/>
    </location>
</feature>
<dbReference type="InterPro" id="IPR052155">
    <property type="entry name" value="Biofilm_reg_signaling"/>
</dbReference>
<dbReference type="EMBL" id="QFFI01000050">
    <property type="protein sequence ID" value="PWG61091.1"/>
    <property type="molecule type" value="Genomic_DNA"/>
</dbReference>
<dbReference type="NCBIfam" id="TIGR00254">
    <property type="entry name" value="GGDEF"/>
    <property type="match status" value="1"/>
</dbReference>
<dbReference type="Proteomes" id="UP000245474">
    <property type="component" value="Unassembled WGS sequence"/>
</dbReference>
<dbReference type="PROSITE" id="PS50883">
    <property type="entry name" value="EAL"/>
    <property type="match status" value="1"/>
</dbReference>
<protein>
    <recommendedName>
        <fullName evidence="7">GGDEF domain-containing protein</fullName>
    </recommendedName>
</protein>
<dbReference type="PROSITE" id="PS50887">
    <property type="entry name" value="GGDEF"/>
    <property type="match status" value="1"/>
</dbReference>
<dbReference type="SMART" id="SM00086">
    <property type="entry name" value="PAC"/>
    <property type="match status" value="2"/>
</dbReference>
<dbReference type="InterPro" id="IPR001633">
    <property type="entry name" value="EAL_dom"/>
</dbReference>
<dbReference type="SMART" id="SM00267">
    <property type="entry name" value="GGDEF"/>
    <property type="match status" value="1"/>
</dbReference>
<proteinExistence type="predicted"/>
<dbReference type="InterPro" id="IPR000160">
    <property type="entry name" value="GGDEF_dom"/>
</dbReference>
<dbReference type="SUPFAM" id="SSF141868">
    <property type="entry name" value="EAL domain-like"/>
    <property type="match status" value="1"/>
</dbReference>
<dbReference type="InterPro" id="IPR029787">
    <property type="entry name" value="Nucleotide_cyclase"/>
</dbReference>
<evidence type="ECO:0000259" key="3">
    <source>
        <dbReference type="PROSITE" id="PS50883"/>
    </source>
</evidence>
<feature type="domain" description="PAS" evidence="2">
    <location>
        <begin position="210"/>
        <end position="249"/>
    </location>
</feature>
<dbReference type="Pfam" id="PF00990">
    <property type="entry name" value="GGDEF"/>
    <property type="match status" value="1"/>
</dbReference>
<dbReference type="InterPro" id="IPR035919">
    <property type="entry name" value="EAL_sf"/>
</dbReference>
<dbReference type="InterPro" id="IPR000014">
    <property type="entry name" value="PAS"/>
</dbReference>
<dbReference type="InterPro" id="IPR043128">
    <property type="entry name" value="Rev_trsase/Diguanyl_cyclase"/>
</dbReference>
<dbReference type="NCBIfam" id="TIGR00229">
    <property type="entry name" value="sensory_box"/>
    <property type="match status" value="2"/>
</dbReference>
<dbReference type="CDD" id="cd00130">
    <property type="entry name" value="PAS"/>
    <property type="match status" value="2"/>
</dbReference>
<keyword evidence="1" id="KW-0472">Membrane</keyword>
<name>A0A2U2MW48_9GAMM</name>
<dbReference type="CDD" id="cd01949">
    <property type="entry name" value="GGDEF"/>
    <property type="match status" value="1"/>
</dbReference>
<keyword evidence="1" id="KW-1133">Transmembrane helix</keyword>
<feature type="domain" description="GGDEF" evidence="4">
    <location>
        <begin position="350"/>
        <end position="483"/>
    </location>
</feature>
<evidence type="ECO:0000259" key="2">
    <source>
        <dbReference type="PROSITE" id="PS50112"/>
    </source>
</evidence>
<dbReference type="InterPro" id="IPR035965">
    <property type="entry name" value="PAS-like_dom_sf"/>
</dbReference>
<reference evidence="5 6" key="1">
    <citation type="submission" date="2018-05" db="EMBL/GenBank/DDBJ databases">
        <title>Spiribacter halobius sp. nov., a moderately halophilic bacterium isolated from marine solar saltern.</title>
        <authorList>
            <person name="Zheng W.-S."/>
            <person name="Lu D.-C."/>
            <person name="Du Z.-J."/>
        </authorList>
    </citation>
    <scope>NUCLEOTIDE SEQUENCE [LARGE SCALE GENOMIC DNA]</scope>
    <source>
        <strain evidence="5 6">E85</strain>
    </source>
</reference>
<feature type="domain" description="PAS" evidence="2">
    <location>
        <begin position="75"/>
        <end position="119"/>
    </location>
</feature>
<dbReference type="SMART" id="SM00091">
    <property type="entry name" value="PAS"/>
    <property type="match status" value="2"/>
</dbReference>
<evidence type="ECO:0000259" key="4">
    <source>
        <dbReference type="PROSITE" id="PS50887"/>
    </source>
</evidence>
<dbReference type="PANTHER" id="PTHR44757">
    <property type="entry name" value="DIGUANYLATE CYCLASE DGCP"/>
    <property type="match status" value="1"/>
</dbReference>
<dbReference type="SUPFAM" id="SSF55073">
    <property type="entry name" value="Nucleotide cyclase"/>
    <property type="match status" value="1"/>
</dbReference>
<dbReference type="Pfam" id="PF13426">
    <property type="entry name" value="PAS_9"/>
    <property type="match status" value="2"/>
</dbReference>
<dbReference type="SMART" id="SM00052">
    <property type="entry name" value="EAL"/>
    <property type="match status" value="1"/>
</dbReference>
<evidence type="ECO:0000313" key="6">
    <source>
        <dbReference type="Proteomes" id="UP000245474"/>
    </source>
</evidence>
<evidence type="ECO:0000256" key="1">
    <source>
        <dbReference type="SAM" id="Phobius"/>
    </source>
</evidence>